<sequence>MTVNDVSGTVPLHSPQHVEVLAALRSGRANSRAALANITGLSPTTVAARVDALIEQGHVVETGPGESRGGRRPRHLMIRGDAGLVGCIDLGVDRASFGLVDFAGELITERHAPLDIAADPRAVLSRALKILLDMVDEAKLAGHTRLRGISVGVPGPVSSATSRVISPSRMPGWNGVSVPELMRREIDLPILVNNDANLMAAGELLDGREPIGNQVLVKVGSGIGCGIVCGGALYTGSNGWAGDISHVVVPGAAAVPCSCGRTGCLDALASGNALVREMQVAGTNVQSVEEMIALAQDSHPLATGLLRNAGVMTGGVLATIVNFFNPERLVLGGVLADSSVFVAGVRATLYAECLPMATDQLSIDVAQFAATGGLRGAGRIFLDQLFSADGVRTSA</sequence>
<dbReference type="InterPro" id="IPR000600">
    <property type="entry name" value="ROK"/>
</dbReference>
<proteinExistence type="inferred from homology"/>
<evidence type="ECO:0000313" key="2">
    <source>
        <dbReference type="EMBL" id="RLQ81130.1"/>
    </source>
</evidence>
<dbReference type="Pfam" id="PF00480">
    <property type="entry name" value="ROK"/>
    <property type="match status" value="1"/>
</dbReference>
<gene>
    <name evidence="2" type="ORF">D9V28_15435</name>
</gene>
<keyword evidence="3" id="KW-1185">Reference proteome</keyword>
<evidence type="ECO:0000256" key="1">
    <source>
        <dbReference type="ARBA" id="ARBA00006479"/>
    </source>
</evidence>
<dbReference type="RefSeq" id="WP_121660603.1">
    <property type="nucleotide sequence ID" value="NZ_BMEK01000004.1"/>
</dbReference>
<dbReference type="Gene3D" id="3.30.420.40">
    <property type="match status" value="2"/>
</dbReference>
<dbReference type="InterPro" id="IPR036390">
    <property type="entry name" value="WH_DNA-bd_sf"/>
</dbReference>
<comment type="caution">
    <text evidence="2">The sequence shown here is derived from an EMBL/GenBank/DDBJ whole genome shotgun (WGS) entry which is preliminary data.</text>
</comment>
<dbReference type="InterPro" id="IPR036388">
    <property type="entry name" value="WH-like_DNA-bd_sf"/>
</dbReference>
<dbReference type="SUPFAM" id="SSF53067">
    <property type="entry name" value="Actin-like ATPase domain"/>
    <property type="match status" value="1"/>
</dbReference>
<accession>A0A3L7ISP8</accession>
<dbReference type="OrthoDB" id="3189808at2"/>
<reference evidence="2 3" key="1">
    <citation type="submission" date="2018-10" db="EMBL/GenBank/DDBJ databases">
        <authorList>
            <person name="Li J."/>
        </authorList>
    </citation>
    <scope>NUCLEOTIDE SEQUENCE [LARGE SCALE GENOMIC DNA]</scope>
    <source>
        <strain evidence="2 3">ZD1-4</strain>
    </source>
</reference>
<dbReference type="Gene3D" id="1.10.10.10">
    <property type="entry name" value="Winged helix-like DNA-binding domain superfamily/Winged helix DNA-binding domain"/>
    <property type="match status" value="1"/>
</dbReference>
<organism evidence="2 3">
    <name type="scientific">Mycetocola zhadangensis</name>
    <dbReference type="NCBI Taxonomy" id="1164595"/>
    <lineage>
        <taxon>Bacteria</taxon>
        <taxon>Bacillati</taxon>
        <taxon>Actinomycetota</taxon>
        <taxon>Actinomycetes</taxon>
        <taxon>Micrococcales</taxon>
        <taxon>Microbacteriaceae</taxon>
        <taxon>Mycetocola</taxon>
    </lineage>
</organism>
<dbReference type="Pfam" id="PF13412">
    <property type="entry name" value="HTH_24"/>
    <property type="match status" value="1"/>
</dbReference>
<dbReference type="AlphaFoldDB" id="A0A3L7ISP8"/>
<dbReference type="EMBL" id="RCWJ01000005">
    <property type="protein sequence ID" value="RLQ81130.1"/>
    <property type="molecule type" value="Genomic_DNA"/>
</dbReference>
<dbReference type="PROSITE" id="PS00519">
    <property type="entry name" value="HTH_ASNC_1"/>
    <property type="match status" value="1"/>
</dbReference>
<dbReference type="Proteomes" id="UP000282460">
    <property type="component" value="Unassembled WGS sequence"/>
</dbReference>
<protein>
    <submittedName>
        <fullName evidence="2">ROK family transcriptional regulator</fullName>
    </submittedName>
</protein>
<dbReference type="PANTHER" id="PTHR18964">
    <property type="entry name" value="ROK (REPRESSOR, ORF, KINASE) FAMILY"/>
    <property type="match status" value="1"/>
</dbReference>
<dbReference type="InterPro" id="IPR043129">
    <property type="entry name" value="ATPase_NBD"/>
</dbReference>
<evidence type="ECO:0000313" key="3">
    <source>
        <dbReference type="Proteomes" id="UP000282460"/>
    </source>
</evidence>
<comment type="similarity">
    <text evidence="1">Belongs to the ROK (NagC/XylR) family.</text>
</comment>
<name>A0A3L7ISP8_9MICO</name>
<dbReference type="PANTHER" id="PTHR18964:SF173">
    <property type="entry name" value="GLUCOKINASE"/>
    <property type="match status" value="1"/>
</dbReference>
<dbReference type="SUPFAM" id="SSF46785">
    <property type="entry name" value="Winged helix' DNA-binding domain"/>
    <property type="match status" value="1"/>
</dbReference>
<dbReference type="InterPro" id="IPR019885">
    <property type="entry name" value="Tscrpt_reg_HTH_AsnC-type_CS"/>
</dbReference>